<dbReference type="Proteomes" id="UP001392318">
    <property type="component" value="Unassembled WGS sequence"/>
</dbReference>
<comment type="caution">
    <text evidence="1">The sequence shown here is derived from an EMBL/GenBank/DDBJ whole genome shotgun (WGS) entry which is preliminary data.</text>
</comment>
<organism evidence="1 2">
    <name type="scientific">Paraburkholderia unamae</name>
    <dbReference type="NCBI Taxonomy" id="219649"/>
    <lineage>
        <taxon>Bacteria</taxon>
        <taxon>Pseudomonadati</taxon>
        <taxon>Pseudomonadota</taxon>
        <taxon>Betaproteobacteria</taxon>
        <taxon>Burkholderiales</taxon>
        <taxon>Burkholderiaceae</taxon>
        <taxon>Paraburkholderia</taxon>
    </lineage>
</organism>
<proteinExistence type="predicted"/>
<protein>
    <submittedName>
        <fullName evidence="1">Uncharacterized protein</fullName>
    </submittedName>
</protein>
<dbReference type="EMBL" id="JAYMRU010000005">
    <property type="protein sequence ID" value="MEM5400261.1"/>
    <property type="molecule type" value="Genomic_DNA"/>
</dbReference>
<accession>A0ACC6RFF9</accession>
<sequence>MHDDDFEELRASLALVRLAWPQLVTMFGFLFAVLLRYPTWFVALSVLAVTVSILHVAMNVARNPARSFDCARRTPSPRRPGKLVCGRILV</sequence>
<evidence type="ECO:0000313" key="2">
    <source>
        <dbReference type="Proteomes" id="UP001392318"/>
    </source>
</evidence>
<reference evidence="1" key="1">
    <citation type="submission" date="2024-01" db="EMBL/GenBank/DDBJ databases">
        <title>The diversity of rhizobia nodulating Mimosa spp. in eleven states of Brazil covering several biomes is determined by host plant, location, and edaphic factors.</title>
        <authorList>
            <person name="Rouws L."/>
            <person name="Barauna A."/>
            <person name="Beukes C."/>
            <person name="De Faria S.M."/>
            <person name="Gross E."/>
            <person name="Dos Reis Junior F.B."/>
            <person name="Simon M."/>
            <person name="Maluk M."/>
            <person name="Odee D.W."/>
            <person name="Kenicer G."/>
            <person name="Young J.P.W."/>
            <person name="Reis V.M."/>
            <person name="Zilli J."/>
            <person name="James E.K."/>
        </authorList>
    </citation>
    <scope>NUCLEOTIDE SEQUENCE</scope>
    <source>
        <strain evidence="1">JPY452</strain>
    </source>
</reference>
<gene>
    <name evidence="1" type="ORF">VSR83_09205</name>
</gene>
<keyword evidence="2" id="KW-1185">Reference proteome</keyword>
<name>A0ACC6RFF9_9BURK</name>
<evidence type="ECO:0000313" key="1">
    <source>
        <dbReference type="EMBL" id="MEM5400261.1"/>
    </source>
</evidence>